<comment type="subcellular location">
    <subcellularLocation>
        <location evidence="1">Cell membrane</location>
        <topology evidence="1">Multi-pass membrane protein</topology>
    </subcellularLocation>
</comment>
<reference evidence="7" key="1">
    <citation type="journal article" date="2014" name="Front. Microbiol.">
        <title>High frequency of phylogenetically diverse reductive dehalogenase-homologous genes in deep subseafloor sedimentary metagenomes.</title>
        <authorList>
            <person name="Kawai M."/>
            <person name="Futagami T."/>
            <person name="Toyoda A."/>
            <person name="Takaki Y."/>
            <person name="Nishi S."/>
            <person name="Hori S."/>
            <person name="Arai W."/>
            <person name="Tsubouchi T."/>
            <person name="Morono Y."/>
            <person name="Uchiyama I."/>
            <person name="Ito T."/>
            <person name="Fujiyama A."/>
            <person name="Inagaki F."/>
            <person name="Takami H."/>
        </authorList>
    </citation>
    <scope>NUCLEOTIDE SEQUENCE</scope>
    <source>
        <strain evidence="7">Expedition CK06-06</strain>
    </source>
</reference>
<protein>
    <recommendedName>
        <fullName evidence="8">ABC transporter permease</fullName>
    </recommendedName>
</protein>
<dbReference type="GO" id="GO:0022857">
    <property type="term" value="F:transmembrane transporter activity"/>
    <property type="evidence" value="ECO:0007669"/>
    <property type="project" value="InterPro"/>
</dbReference>
<evidence type="ECO:0008006" key="8">
    <source>
        <dbReference type="Google" id="ProtNLM"/>
    </source>
</evidence>
<evidence type="ECO:0000313" key="7">
    <source>
        <dbReference type="EMBL" id="GAH49374.1"/>
    </source>
</evidence>
<feature type="transmembrane region" description="Helical" evidence="6">
    <location>
        <begin position="230"/>
        <end position="251"/>
    </location>
</feature>
<feature type="non-terminal residue" evidence="7">
    <location>
        <position position="260"/>
    </location>
</feature>
<keyword evidence="3 6" id="KW-0812">Transmembrane</keyword>
<dbReference type="AlphaFoldDB" id="X1H690"/>
<feature type="transmembrane region" description="Helical" evidence="6">
    <location>
        <begin position="133"/>
        <end position="154"/>
    </location>
</feature>
<evidence type="ECO:0000256" key="2">
    <source>
        <dbReference type="ARBA" id="ARBA00022475"/>
    </source>
</evidence>
<dbReference type="Pfam" id="PF02653">
    <property type="entry name" value="BPD_transp_2"/>
    <property type="match status" value="1"/>
</dbReference>
<dbReference type="EMBL" id="BARU01021786">
    <property type="protein sequence ID" value="GAH49374.1"/>
    <property type="molecule type" value="Genomic_DNA"/>
</dbReference>
<feature type="transmembrane region" description="Helical" evidence="6">
    <location>
        <begin position="55"/>
        <end position="73"/>
    </location>
</feature>
<evidence type="ECO:0000256" key="1">
    <source>
        <dbReference type="ARBA" id="ARBA00004651"/>
    </source>
</evidence>
<keyword evidence="4 6" id="KW-1133">Transmembrane helix</keyword>
<feature type="transmembrane region" description="Helical" evidence="6">
    <location>
        <begin position="20"/>
        <end position="43"/>
    </location>
</feature>
<evidence type="ECO:0000256" key="4">
    <source>
        <dbReference type="ARBA" id="ARBA00022989"/>
    </source>
</evidence>
<gene>
    <name evidence="7" type="ORF">S03H2_35589</name>
</gene>
<dbReference type="InterPro" id="IPR001851">
    <property type="entry name" value="ABC_transp_permease"/>
</dbReference>
<dbReference type="CDD" id="cd06579">
    <property type="entry name" value="TM_PBP1_transp_AraH_like"/>
    <property type="match status" value="1"/>
</dbReference>
<dbReference type="GO" id="GO:0005886">
    <property type="term" value="C:plasma membrane"/>
    <property type="evidence" value="ECO:0007669"/>
    <property type="project" value="UniProtKB-SubCell"/>
</dbReference>
<keyword evidence="2" id="KW-1003">Cell membrane</keyword>
<feature type="transmembrane region" description="Helical" evidence="6">
    <location>
        <begin position="177"/>
        <end position="199"/>
    </location>
</feature>
<evidence type="ECO:0000256" key="6">
    <source>
        <dbReference type="SAM" id="Phobius"/>
    </source>
</evidence>
<dbReference type="PANTHER" id="PTHR32196">
    <property type="entry name" value="ABC TRANSPORTER PERMEASE PROTEIN YPHD-RELATED-RELATED"/>
    <property type="match status" value="1"/>
</dbReference>
<feature type="transmembrane region" description="Helical" evidence="6">
    <location>
        <begin position="103"/>
        <end position="126"/>
    </location>
</feature>
<evidence type="ECO:0000256" key="3">
    <source>
        <dbReference type="ARBA" id="ARBA00022692"/>
    </source>
</evidence>
<proteinExistence type="predicted"/>
<sequence>MGNSTKNIRRGIGKKIVKNIFRRTETGVFIALILIGIVISISSPQFLNLTNFINIFRQASVLGIMTMGITLLMISGEFDLSIGSTFAVAPILFVDLMSREFPISLALILSLLIGTLFGFINGLLVTRTRVHSFIITVGTLMIYRGVALVISGGWPKSLDVIGVSGNFVIKALGQGRLFGIVPILIFWFIAVVIICWIVLAKTTHGFKNFATGGNIEAAKISGINTNMVKIVNFMIVGFLAAFAGIISLAYLGTSSPTMGS</sequence>
<comment type="caution">
    <text evidence="7">The sequence shown here is derived from an EMBL/GenBank/DDBJ whole genome shotgun (WGS) entry which is preliminary data.</text>
</comment>
<keyword evidence="5 6" id="KW-0472">Membrane</keyword>
<accession>X1H690</accession>
<evidence type="ECO:0000256" key="5">
    <source>
        <dbReference type="ARBA" id="ARBA00023136"/>
    </source>
</evidence>
<name>X1H690_9ZZZZ</name>
<organism evidence="7">
    <name type="scientific">marine sediment metagenome</name>
    <dbReference type="NCBI Taxonomy" id="412755"/>
    <lineage>
        <taxon>unclassified sequences</taxon>
        <taxon>metagenomes</taxon>
        <taxon>ecological metagenomes</taxon>
    </lineage>
</organism>